<sequence>MAMKQYIAMALEEDAVDDDLDDLLLNMCTSRNTTKTLEKGKGKGRHTSKQKPKKPATGGARGYKPTDASDGGGTWKKVL</sequence>
<accession>A0A6G1ES98</accession>
<dbReference type="Proteomes" id="UP000479710">
    <property type="component" value="Unassembled WGS sequence"/>
</dbReference>
<feature type="compositionally biased region" description="Gly residues" evidence="1">
    <location>
        <begin position="70"/>
        <end position="79"/>
    </location>
</feature>
<organism evidence="2 3">
    <name type="scientific">Oryza meyeriana var. granulata</name>
    <dbReference type="NCBI Taxonomy" id="110450"/>
    <lineage>
        <taxon>Eukaryota</taxon>
        <taxon>Viridiplantae</taxon>
        <taxon>Streptophyta</taxon>
        <taxon>Embryophyta</taxon>
        <taxon>Tracheophyta</taxon>
        <taxon>Spermatophyta</taxon>
        <taxon>Magnoliopsida</taxon>
        <taxon>Liliopsida</taxon>
        <taxon>Poales</taxon>
        <taxon>Poaceae</taxon>
        <taxon>BOP clade</taxon>
        <taxon>Oryzoideae</taxon>
        <taxon>Oryzeae</taxon>
        <taxon>Oryzinae</taxon>
        <taxon>Oryza</taxon>
        <taxon>Oryza meyeriana</taxon>
    </lineage>
</organism>
<feature type="region of interest" description="Disordered" evidence="1">
    <location>
        <begin position="32"/>
        <end position="79"/>
    </location>
</feature>
<evidence type="ECO:0000256" key="1">
    <source>
        <dbReference type="SAM" id="MobiDB-lite"/>
    </source>
</evidence>
<evidence type="ECO:0000313" key="3">
    <source>
        <dbReference type="Proteomes" id="UP000479710"/>
    </source>
</evidence>
<name>A0A6G1ES98_9ORYZ</name>
<reference evidence="2 3" key="1">
    <citation type="submission" date="2019-11" db="EMBL/GenBank/DDBJ databases">
        <title>Whole genome sequence of Oryza granulata.</title>
        <authorList>
            <person name="Li W."/>
        </authorList>
    </citation>
    <scope>NUCLEOTIDE SEQUENCE [LARGE SCALE GENOMIC DNA]</scope>
    <source>
        <strain evidence="3">cv. Menghai</strain>
        <tissue evidence="2">Leaf</tissue>
    </source>
</reference>
<dbReference type="EMBL" id="SPHZ02000003">
    <property type="protein sequence ID" value="KAF0927497.1"/>
    <property type="molecule type" value="Genomic_DNA"/>
</dbReference>
<proteinExistence type="predicted"/>
<gene>
    <name evidence="2" type="ORF">E2562_033991</name>
</gene>
<protein>
    <submittedName>
        <fullName evidence="2">Uncharacterized protein</fullName>
    </submittedName>
</protein>
<keyword evidence="3" id="KW-1185">Reference proteome</keyword>
<comment type="caution">
    <text evidence="2">The sequence shown here is derived from an EMBL/GenBank/DDBJ whole genome shotgun (WGS) entry which is preliminary data.</text>
</comment>
<evidence type="ECO:0000313" key="2">
    <source>
        <dbReference type="EMBL" id="KAF0927497.1"/>
    </source>
</evidence>
<feature type="compositionally biased region" description="Basic residues" evidence="1">
    <location>
        <begin position="42"/>
        <end position="54"/>
    </location>
</feature>
<dbReference type="AlphaFoldDB" id="A0A6G1ES98"/>